<dbReference type="InterPro" id="IPR014971">
    <property type="entry name" value="KGK"/>
</dbReference>
<protein>
    <submittedName>
        <fullName evidence="1">KGK domain-containing protein</fullName>
    </submittedName>
</protein>
<organism evidence="1 2">
    <name type="scientific">Floridaenema evergladense BLCC-F167</name>
    <dbReference type="NCBI Taxonomy" id="3153639"/>
    <lineage>
        <taxon>Bacteria</taxon>
        <taxon>Bacillati</taxon>
        <taxon>Cyanobacteriota</taxon>
        <taxon>Cyanophyceae</taxon>
        <taxon>Oscillatoriophycideae</taxon>
        <taxon>Aerosakkonematales</taxon>
        <taxon>Aerosakkonemataceae</taxon>
        <taxon>Floridanema</taxon>
        <taxon>Floridanema evergladense</taxon>
    </lineage>
</organism>
<sequence>MSNKFQLLDRDDDVVSFEQDKMLKVGQLKEEIWQRFSQFARDSFNYGRMDLRLEHYSKLKLIYGLFNEINWKCSPSEGIDCEVLRLGAQNWQKGKLTIQVVLKFLPPLDQEKLRYVEAKKMDDKLREANVKRSEIMDIKVILKFCPDTPEIIEPESPLDDLRRMMNENSK</sequence>
<accession>A0ABV4WJX0</accession>
<proteinExistence type="predicted"/>
<comment type="caution">
    <text evidence="1">The sequence shown here is derived from an EMBL/GenBank/DDBJ whole genome shotgun (WGS) entry which is preliminary data.</text>
</comment>
<dbReference type="Pfam" id="PF08872">
    <property type="entry name" value="KGK"/>
    <property type="match status" value="2"/>
</dbReference>
<dbReference type="Proteomes" id="UP001576780">
    <property type="component" value="Unassembled WGS sequence"/>
</dbReference>
<evidence type="ECO:0000313" key="2">
    <source>
        <dbReference type="Proteomes" id="UP001576780"/>
    </source>
</evidence>
<dbReference type="RefSeq" id="WP_413277801.1">
    <property type="nucleotide sequence ID" value="NZ_JBHFNT010000107.1"/>
</dbReference>
<reference evidence="1 2" key="1">
    <citation type="submission" date="2024-09" db="EMBL/GenBank/DDBJ databases">
        <title>Floridaenema gen nov. (Aerosakkonemataceae, Aerosakkonematales ord. nov., Cyanobacteria) from benthic tropical and subtropical fresh waters, with the description of four new species.</title>
        <authorList>
            <person name="Moretto J.A."/>
            <person name="Berthold D.E."/>
            <person name="Lefler F.W."/>
            <person name="Huang I.-S."/>
            <person name="Laughinghouse H. IV."/>
        </authorList>
    </citation>
    <scope>NUCLEOTIDE SEQUENCE [LARGE SCALE GENOMIC DNA]</scope>
    <source>
        <strain evidence="1 2">BLCC-F167</strain>
    </source>
</reference>
<keyword evidence="2" id="KW-1185">Reference proteome</keyword>
<dbReference type="EMBL" id="JBHFNT010000107">
    <property type="protein sequence ID" value="MFB2835388.1"/>
    <property type="molecule type" value="Genomic_DNA"/>
</dbReference>
<gene>
    <name evidence="1" type="ORF">ACE1CA_12725</name>
</gene>
<evidence type="ECO:0000313" key="1">
    <source>
        <dbReference type="EMBL" id="MFB2835388.1"/>
    </source>
</evidence>
<name>A0ABV4WJX0_9CYAN</name>